<reference key="1">
    <citation type="journal article" date="2014" name="PLoS Genet.">
        <title>Signature Gene Expression Reveals Novel Clues to the Molecular Mechanisms of Dimorphic Transition in Penicillium marneffei.</title>
        <authorList>
            <person name="Yang E."/>
            <person name="Wang G."/>
            <person name="Cai J."/>
            <person name="Woo P.C."/>
            <person name="Lau S.K."/>
            <person name="Yuen K.-Y."/>
            <person name="Chow W.-N."/>
            <person name="Lin X."/>
        </authorList>
    </citation>
    <scope>NUCLEOTIDE SEQUENCE [LARGE SCALE GENOMIC DNA]</scope>
    <source>
        <strain>PM1</strain>
    </source>
</reference>
<dbReference type="Gene3D" id="3.40.630.30">
    <property type="match status" value="2"/>
</dbReference>
<name>A0A093VET6_TALMA</name>
<evidence type="ECO:0000259" key="2">
    <source>
        <dbReference type="Pfam" id="PF09337"/>
    </source>
</evidence>
<dbReference type="PANTHER" id="PTHR43138">
    <property type="entry name" value="ACETYLTRANSFERASE, GNAT FAMILY"/>
    <property type="match status" value="1"/>
</dbReference>
<dbReference type="InterPro" id="IPR015416">
    <property type="entry name" value="Znf_H2C2_histone_UAS-bd"/>
</dbReference>
<gene>
    <name evidence="3" type="ORF">GQ26_0062860</name>
</gene>
<proteinExistence type="predicted"/>
<dbReference type="InterPro" id="IPR052742">
    <property type="entry name" value="Mito_N-acetyltransferase"/>
</dbReference>
<feature type="region of interest" description="Disordered" evidence="1">
    <location>
        <begin position="460"/>
        <end position="483"/>
    </location>
</feature>
<dbReference type="Gene3D" id="1.10.340.70">
    <property type="match status" value="1"/>
</dbReference>
<feature type="compositionally biased region" description="Basic and acidic residues" evidence="1">
    <location>
        <begin position="462"/>
        <end position="475"/>
    </location>
</feature>
<dbReference type="AlphaFoldDB" id="A0A093VET6"/>
<protein>
    <submittedName>
        <fullName evidence="3">Protein SPT10</fullName>
    </submittedName>
</protein>
<dbReference type="PANTHER" id="PTHR43138:SF2">
    <property type="entry name" value="PROTEIN SPT10"/>
    <property type="match status" value="1"/>
</dbReference>
<accession>A0A093VET6</accession>
<dbReference type="Pfam" id="PF09337">
    <property type="entry name" value="zf-H2C2"/>
    <property type="match status" value="1"/>
</dbReference>
<organism evidence="3">
    <name type="scientific">Talaromyces marneffei PM1</name>
    <dbReference type="NCBI Taxonomy" id="1077442"/>
    <lineage>
        <taxon>Eukaryota</taxon>
        <taxon>Fungi</taxon>
        <taxon>Dikarya</taxon>
        <taxon>Ascomycota</taxon>
        <taxon>Pezizomycotina</taxon>
        <taxon>Eurotiomycetes</taxon>
        <taxon>Eurotiomycetidae</taxon>
        <taxon>Eurotiales</taxon>
        <taxon>Trichocomaceae</taxon>
        <taxon>Talaromyces</taxon>
        <taxon>Talaromyces sect. Talaromyces</taxon>
    </lineage>
</organism>
<reference evidence="3" key="2">
    <citation type="journal article" date="2014" name="PLoS Genet.">
        <title>Signature gene expression reveals novel clues to the molecular mechanisms of dimorphic transition in Penicillium marneffei.</title>
        <authorList>
            <person name="Yang E."/>
            <person name="Wang G."/>
            <person name="Cai J."/>
            <person name="Woo P.C."/>
            <person name="Lau S.K."/>
            <person name="Yuen K.-Y."/>
            <person name="Chow W.-N."/>
            <person name="Lin X."/>
        </authorList>
    </citation>
    <scope>NUCLEOTIDE SEQUENCE</scope>
    <source>
        <strain evidence="3">PM1</strain>
    </source>
</reference>
<feature type="domain" description="Zinc finger H2C2-type histone UAS binding" evidence="2">
    <location>
        <begin position="272"/>
        <end position="310"/>
    </location>
</feature>
<dbReference type="GO" id="GO:0005634">
    <property type="term" value="C:nucleus"/>
    <property type="evidence" value="ECO:0007669"/>
    <property type="project" value="TreeGrafter"/>
</dbReference>
<dbReference type="EMBL" id="JPOX01000006">
    <property type="protein sequence ID" value="KFX51032.1"/>
    <property type="molecule type" value="Genomic_DNA"/>
</dbReference>
<dbReference type="EMBL" id="JPOX01000006">
    <property type="protein sequence ID" value="KFX51034.1"/>
    <property type="molecule type" value="Genomic_DNA"/>
</dbReference>
<comment type="caution">
    <text evidence="3">The sequence shown here is derived from an EMBL/GenBank/DDBJ whole genome shotgun (WGS) entry which is preliminary data.</text>
</comment>
<evidence type="ECO:0000256" key="1">
    <source>
        <dbReference type="SAM" id="MobiDB-lite"/>
    </source>
</evidence>
<dbReference type="eggNOG" id="ENOG502QRFX">
    <property type="taxonomic scope" value="Eukaryota"/>
</dbReference>
<evidence type="ECO:0000313" key="3">
    <source>
        <dbReference type="EMBL" id="KFX51032.1"/>
    </source>
</evidence>
<sequence>MPGVHEDIGSEVIPNPQEYAGTICPRQFTLRDRVTVATLVPFISVAQVPHGLLGYLSDQLNKEIEKGDTYTMIDPIPLEKFAPWWFANIGAIMLLGDIQDVHDVQLMEHNGTDWTKVVAVMCAMACFWSLMPPVTRVWGYTYCVFNLVYESNIASCRMWDSLGFKRIGRVPGAGHLKSYPGQLVDGIIYGRDLSVEGDESITQERFDKIRYYLKHAKYPRGADRAEKSRLRSAATHYKLIGGEDGEPERLMLKDKEVISDPQQQYEIARQVHLESHGGINKTTATVALKYHWVRIKETVSRVIRDCPKCKEASKAPPILNGGRTSEPPSIKPISEIETAVTNSLISHTEHLIADATHVHASPFTQTHTTEVHTMSDDTMPDYTHLPLDPQMIDMNSHLSRFQHHHSMGTGYDQSHGLPHAVFEDELRAHHHNEYQAMVTDDSEAEALQRDALNLVNTQLTDSQHEQEMLSRYVDRSDDELDFP</sequence>